<sequence length="96" mass="11499">MLRMRPFTAKSTEHGKYIRHAGSHHLLLLLQHNTRFGWSRQSRVNSFQVLVFTSQSYSSRNFRAQDELKQKLIAQDDFPWSDLLLHHPQVTKRRKR</sequence>
<proteinExistence type="predicted"/>
<protein>
    <submittedName>
        <fullName evidence="1">Uncharacterized protein</fullName>
    </submittedName>
</protein>
<keyword evidence="2" id="KW-1185">Reference proteome</keyword>
<gene>
    <name evidence="1" type="ORF">RchiOBHm_Chr6g0312511</name>
</gene>
<organism evidence="1 2">
    <name type="scientific">Rosa chinensis</name>
    <name type="common">China rose</name>
    <dbReference type="NCBI Taxonomy" id="74649"/>
    <lineage>
        <taxon>Eukaryota</taxon>
        <taxon>Viridiplantae</taxon>
        <taxon>Streptophyta</taxon>
        <taxon>Embryophyta</taxon>
        <taxon>Tracheophyta</taxon>
        <taxon>Spermatophyta</taxon>
        <taxon>Magnoliopsida</taxon>
        <taxon>eudicotyledons</taxon>
        <taxon>Gunneridae</taxon>
        <taxon>Pentapetalae</taxon>
        <taxon>rosids</taxon>
        <taxon>fabids</taxon>
        <taxon>Rosales</taxon>
        <taxon>Rosaceae</taxon>
        <taxon>Rosoideae</taxon>
        <taxon>Rosoideae incertae sedis</taxon>
        <taxon>Rosa</taxon>
    </lineage>
</organism>
<dbReference type="AlphaFoldDB" id="A0A2P6Q1P4"/>
<reference evidence="1 2" key="1">
    <citation type="journal article" date="2018" name="Nat. Genet.">
        <title>The Rosa genome provides new insights in the design of modern roses.</title>
        <authorList>
            <person name="Bendahmane M."/>
        </authorList>
    </citation>
    <scope>NUCLEOTIDE SEQUENCE [LARGE SCALE GENOMIC DNA]</scope>
    <source>
        <strain evidence="2">cv. Old Blush</strain>
    </source>
</reference>
<evidence type="ECO:0000313" key="2">
    <source>
        <dbReference type="Proteomes" id="UP000238479"/>
    </source>
</evidence>
<name>A0A2P6Q1P4_ROSCH</name>
<evidence type="ECO:0000313" key="1">
    <source>
        <dbReference type="EMBL" id="PRQ28113.1"/>
    </source>
</evidence>
<comment type="caution">
    <text evidence="1">The sequence shown here is derived from an EMBL/GenBank/DDBJ whole genome shotgun (WGS) entry which is preliminary data.</text>
</comment>
<dbReference type="EMBL" id="PDCK01000044">
    <property type="protein sequence ID" value="PRQ28113.1"/>
    <property type="molecule type" value="Genomic_DNA"/>
</dbReference>
<accession>A0A2P6Q1P4</accession>
<dbReference type="Proteomes" id="UP000238479">
    <property type="component" value="Chromosome 6"/>
</dbReference>
<dbReference type="Gramene" id="PRQ28113">
    <property type="protein sequence ID" value="PRQ28113"/>
    <property type="gene ID" value="RchiOBHm_Chr6g0312511"/>
</dbReference>